<dbReference type="InterPro" id="IPR042171">
    <property type="entry name" value="Acyl-CoA_hotdog"/>
</dbReference>
<feature type="domain" description="Acyl-CoA thioesterase-like N-terminal HotDog" evidence="1">
    <location>
        <begin position="74"/>
        <end position="147"/>
    </location>
</feature>
<sequence length="314" mass="34290">MSDTVCDVVAPAGAGTPREGNICCAKGTAICVRKFAFLQQGMMETRMHHILDEETTLTARGNGVYSRPVSTVFWNMQSAFGGWALALAMEAVKAHAHPESELSSVNAIFLEAIGAGEIFVEVHTLSQRKRTGFFRVEMHKGGLEGDLLFSADFVLSQRPETRLAYTATMPDIAAPDKAAALAFPPGTGPRWFGHYDQRIAVGKPFTVQENPASAVWMREGDGRPLDSKGLVAMSDVPMPRSFFLHDTLVFSSTVSYSLYNFATESELQAIGNAHVLVESDSEYVRKGTADQRARIWSQTGSLLAVTSQIAFFRE</sequence>
<feature type="domain" description="Acyl-CoA thioesterase-like C-terminal" evidence="2">
    <location>
        <begin position="175"/>
        <end position="311"/>
    </location>
</feature>
<evidence type="ECO:0000259" key="2">
    <source>
        <dbReference type="Pfam" id="PF20789"/>
    </source>
</evidence>
<dbReference type="InterPro" id="IPR029069">
    <property type="entry name" value="HotDog_dom_sf"/>
</dbReference>
<dbReference type="OrthoDB" id="4370297at2"/>
<protein>
    <submittedName>
        <fullName evidence="3">Acyl-CoA thioesterase</fullName>
    </submittedName>
</protein>
<gene>
    <name evidence="3" type="ORF">DFR46_0281</name>
</gene>
<keyword evidence="4" id="KW-1185">Reference proteome</keyword>
<dbReference type="SUPFAM" id="SSF54637">
    <property type="entry name" value="Thioesterase/thiol ester dehydrase-isomerase"/>
    <property type="match status" value="2"/>
</dbReference>
<organism evidence="3 4">
    <name type="scientific">Parasphingopyxis lamellibrachiae</name>
    <dbReference type="NCBI Taxonomy" id="680125"/>
    <lineage>
        <taxon>Bacteria</taxon>
        <taxon>Pseudomonadati</taxon>
        <taxon>Pseudomonadota</taxon>
        <taxon>Alphaproteobacteria</taxon>
        <taxon>Sphingomonadales</taxon>
        <taxon>Sphingomonadaceae</taxon>
        <taxon>Parasphingopyxis</taxon>
    </lineage>
</organism>
<dbReference type="InterPro" id="IPR049450">
    <property type="entry name" value="ACOT8-like_C"/>
</dbReference>
<comment type="caution">
    <text evidence="3">The sequence shown here is derived from an EMBL/GenBank/DDBJ whole genome shotgun (WGS) entry which is preliminary data.</text>
</comment>
<dbReference type="EMBL" id="QRDP01000004">
    <property type="protein sequence ID" value="RED15293.1"/>
    <property type="molecule type" value="Genomic_DNA"/>
</dbReference>
<proteinExistence type="predicted"/>
<dbReference type="Proteomes" id="UP000256310">
    <property type="component" value="Unassembled WGS sequence"/>
</dbReference>
<dbReference type="Pfam" id="PF20789">
    <property type="entry name" value="4HBT_3C"/>
    <property type="match status" value="1"/>
</dbReference>
<accession>A0A3D9FC38</accession>
<name>A0A3D9FC38_9SPHN</name>
<evidence type="ECO:0000313" key="4">
    <source>
        <dbReference type="Proteomes" id="UP000256310"/>
    </source>
</evidence>
<dbReference type="Pfam" id="PF13622">
    <property type="entry name" value="4HBT_3"/>
    <property type="match status" value="1"/>
</dbReference>
<reference evidence="3 4" key="1">
    <citation type="submission" date="2018-07" db="EMBL/GenBank/DDBJ databases">
        <title>Genomic Encyclopedia of Type Strains, Phase IV (KMG-IV): sequencing the most valuable type-strain genomes for metagenomic binning, comparative biology and taxonomic classification.</title>
        <authorList>
            <person name="Goeker M."/>
        </authorList>
    </citation>
    <scope>NUCLEOTIDE SEQUENCE [LARGE SCALE GENOMIC DNA]</scope>
    <source>
        <strain evidence="3 4">DSM 26725</strain>
    </source>
</reference>
<dbReference type="AlphaFoldDB" id="A0A3D9FC38"/>
<evidence type="ECO:0000259" key="1">
    <source>
        <dbReference type="Pfam" id="PF13622"/>
    </source>
</evidence>
<dbReference type="InterPro" id="IPR049449">
    <property type="entry name" value="TesB_ACOT8-like_N"/>
</dbReference>
<evidence type="ECO:0000313" key="3">
    <source>
        <dbReference type="EMBL" id="RED15293.1"/>
    </source>
</evidence>
<dbReference type="Gene3D" id="2.40.160.210">
    <property type="entry name" value="Acyl-CoA thioesterase, double hotdog domain"/>
    <property type="match status" value="1"/>
</dbReference>